<feature type="region of interest" description="Disordered" evidence="1">
    <location>
        <begin position="225"/>
        <end position="275"/>
    </location>
</feature>
<dbReference type="InterPro" id="IPR018822">
    <property type="entry name" value="UPF0646"/>
</dbReference>
<dbReference type="EMBL" id="JAPMSZ010000009">
    <property type="protein sequence ID" value="KAJ5091289.1"/>
    <property type="molecule type" value="Genomic_DNA"/>
</dbReference>
<gene>
    <name evidence="2" type="ORF">NUU61_006159</name>
</gene>
<reference evidence="2" key="2">
    <citation type="journal article" date="2023" name="IMA Fungus">
        <title>Comparative genomic study of the Penicillium genus elucidates a diverse pangenome and 15 lateral gene transfer events.</title>
        <authorList>
            <person name="Petersen C."/>
            <person name="Sorensen T."/>
            <person name="Nielsen M.R."/>
            <person name="Sondergaard T.E."/>
            <person name="Sorensen J.L."/>
            <person name="Fitzpatrick D.A."/>
            <person name="Frisvad J.C."/>
            <person name="Nielsen K.L."/>
        </authorList>
    </citation>
    <scope>NUCLEOTIDE SEQUENCE</scope>
    <source>
        <strain evidence="2">IBT 34128</strain>
    </source>
</reference>
<dbReference type="AlphaFoldDB" id="A0A9W9K322"/>
<protein>
    <submittedName>
        <fullName evidence="2">Uncharacterized protein</fullName>
    </submittedName>
</protein>
<feature type="compositionally biased region" description="Basic and acidic residues" evidence="1">
    <location>
        <begin position="776"/>
        <end position="788"/>
    </location>
</feature>
<feature type="compositionally biased region" description="Basic and acidic residues" evidence="1">
    <location>
        <begin position="472"/>
        <end position="481"/>
    </location>
</feature>
<dbReference type="OrthoDB" id="5339076at2759"/>
<accession>A0A9W9K322</accession>
<comment type="caution">
    <text evidence="2">The sequence shown here is derived from an EMBL/GenBank/DDBJ whole genome shotgun (WGS) entry which is preliminary data.</text>
</comment>
<name>A0A9W9K322_9EURO</name>
<dbReference type="RefSeq" id="XP_056509487.1">
    <property type="nucleotide sequence ID" value="XM_056656687.1"/>
</dbReference>
<feature type="region of interest" description="Disordered" evidence="1">
    <location>
        <begin position="543"/>
        <end position="819"/>
    </location>
</feature>
<feature type="compositionally biased region" description="Basic and acidic residues" evidence="1">
    <location>
        <begin position="730"/>
        <end position="739"/>
    </location>
</feature>
<proteinExistence type="predicted"/>
<feature type="compositionally biased region" description="Polar residues" evidence="1">
    <location>
        <begin position="564"/>
        <end position="577"/>
    </location>
</feature>
<dbReference type="Pfam" id="PF10336">
    <property type="entry name" value="DUF2420"/>
    <property type="match status" value="1"/>
</dbReference>
<keyword evidence="3" id="KW-1185">Reference proteome</keyword>
<feature type="region of interest" description="Disordered" evidence="1">
    <location>
        <begin position="465"/>
        <end position="489"/>
    </location>
</feature>
<feature type="compositionally biased region" description="Basic and acidic residues" evidence="1">
    <location>
        <begin position="264"/>
        <end position="275"/>
    </location>
</feature>
<evidence type="ECO:0000313" key="3">
    <source>
        <dbReference type="Proteomes" id="UP001141434"/>
    </source>
</evidence>
<feature type="compositionally biased region" description="Basic and acidic residues" evidence="1">
    <location>
        <begin position="750"/>
        <end position="767"/>
    </location>
</feature>
<feature type="compositionally biased region" description="Basic and acidic residues" evidence="1">
    <location>
        <begin position="604"/>
        <end position="618"/>
    </location>
</feature>
<reference evidence="2" key="1">
    <citation type="submission" date="2022-11" db="EMBL/GenBank/DDBJ databases">
        <authorList>
            <person name="Petersen C."/>
        </authorList>
    </citation>
    <scope>NUCLEOTIDE SEQUENCE</scope>
    <source>
        <strain evidence="2">IBT 34128</strain>
    </source>
</reference>
<organism evidence="2 3">
    <name type="scientific">Penicillium alfredii</name>
    <dbReference type="NCBI Taxonomy" id="1506179"/>
    <lineage>
        <taxon>Eukaryota</taxon>
        <taxon>Fungi</taxon>
        <taxon>Dikarya</taxon>
        <taxon>Ascomycota</taxon>
        <taxon>Pezizomycotina</taxon>
        <taxon>Eurotiomycetes</taxon>
        <taxon>Eurotiomycetidae</taxon>
        <taxon>Eurotiales</taxon>
        <taxon>Aspergillaceae</taxon>
        <taxon>Penicillium</taxon>
    </lineage>
</organism>
<sequence>MTATSSLAFPAMEVPAVDDSMEMASPYQGQADDFDIDIDLMEDHVSNMDSDMMGADDYLNTSQADGLQNDAINDADMADEPSEGSMVDADNYADEDNDIDVEYEEETYEAEMLEGDQDQHVEHAIPTIQLEAPAHIENEPTPPSLDTTVTAEKSSEGPEQDPANLAEMTHAESGTQASEHPDQDIHPEPSKTEEGLERSSDENEATEAVLGQENLEVGGETNTAVDVDDDHAQPDPPIASPKASNARLSNDETKQVEQLEPQNEQEKVGQDAREDESLHPVKVIYQENEIALFPPLEGDSAETFFLHDEDVAYDHLGRLFKALREVLQGNVAENEVLVIDIDSLGIQMTEDSSYTSKVTLHQVLDLYLRLCHNDGTDGPEPLYITLSSKLTVPAEIADLLAAANEGKGLSQVHSWDDYEEADPTSEEALAFSEPEQQGEESHADGTGQDQSIHEVDETVLATQEQEVANDESYSKTHEANVPKETGPLQDGENAIVEGHEAEDAAETETAALHREERETDHQAEEYGHLDEEEHLHEEVAEDFYDSEGQKTESTATVAPMSEPAQAQETTEDLSANITEGGPAQHDTADTHDQVPDGDALEAGHYPEADSNDGLHNEPEEVQDDLIGDEHGDAGVQNDNRLGGSASAQVEETLDEPDTAPQAGDPAIEGLQDDVDQSSHGQDKSALDFVAQEPYALKEQTPEPTDDLLGIAEDLMQTPAKDELEDTGSLNEEHQPEHEYGYPAAADDDGTDKNLFDEGDYGHGHPDFDVTEAVELDDTKASSHPDSQTRDTGSAKRSRAVEEDWETGETTPDTKRRRPS</sequence>
<feature type="region of interest" description="Disordered" evidence="1">
    <location>
        <begin position="416"/>
        <end position="450"/>
    </location>
</feature>
<dbReference type="Proteomes" id="UP001141434">
    <property type="component" value="Unassembled WGS sequence"/>
</dbReference>
<feature type="compositionally biased region" description="Basic and acidic residues" evidence="1">
    <location>
        <begin position="179"/>
        <end position="201"/>
    </location>
</feature>
<dbReference type="GeneID" id="81395856"/>
<evidence type="ECO:0000256" key="1">
    <source>
        <dbReference type="SAM" id="MobiDB-lite"/>
    </source>
</evidence>
<evidence type="ECO:0000313" key="2">
    <source>
        <dbReference type="EMBL" id="KAJ5091289.1"/>
    </source>
</evidence>
<feature type="region of interest" description="Disordered" evidence="1">
    <location>
        <begin position="134"/>
        <end position="205"/>
    </location>
</feature>